<dbReference type="STRING" id="156892.BM477_02620"/>
<dbReference type="PANTHER" id="PTHR39430">
    <property type="entry name" value="MEMBRANE-ASSOCIATED PROTEASE-RELATED"/>
    <property type="match status" value="1"/>
</dbReference>
<keyword evidence="1" id="KW-1133">Transmembrane helix</keyword>
<feature type="transmembrane region" description="Helical" evidence="1">
    <location>
        <begin position="160"/>
        <end position="180"/>
    </location>
</feature>
<evidence type="ECO:0000256" key="1">
    <source>
        <dbReference type="SAM" id="Phobius"/>
    </source>
</evidence>
<feature type="transmembrane region" description="Helical" evidence="1">
    <location>
        <begin position="17"/>
        <end position="42"/>
    </location>
</feature>
<evidence type="ECO:0000313" key="4">
    <source>
        <dbReference type="Proteomes" id="UP000186465"/>
    </source>
</evidence>
<dbReference type="Proteomes" id="UP000186465">
    <property type="component" value="Unassembled WGS sequence"/>
</dbReference>
<dbReference type="OrthoDB" id="193898at2"/>
<keyword evidence="1" id="KW-0812">Transmembrane</keyword>
<sequence length="292" mass="31338">MYQQLEDAIPYRDSKHLLWIPLGVLLLILIGVSVPIEIVLFLIPTGDPNQRLTLSRLIAQILIVMVALYLIRRISKVTPQNLGFTKNQVITGALAGSFAGFLAISAVAFLIWLLGGVSVSSNFQSSQLPALLLGLGFFLVQGPFEEILFRGYLMPHFSKAKGILFSFVVSSLMFALLHGLNPGITVVPAINLVLAGLVFASIFYNWGSLWIAGFAHAVWNFSQGLIYGSLVSGLTMQGSVLTSVPIPGKDFISGGNFGFEGSLVTSALGVILIVIFGMMAKKKHNAGELAAS</sequence>
<dbReference type="InterPro" id="IPR003675">
    <property type="entry name" value="Rce1/LyrA-like_dom"/>
</dbReference>
<proteinExistence type="predicted"/>
<feature type="domain" description="CAAX prenyl protease 2/Lysostaphin resistance protein A-like" evidence="2">
    <location>
        <begin position="130"/>
        <end position="221"/>
    </location>
</feature>
<dbReference type="AlphaFoldDB" id="A0A1Q5PS17"/>
<keyword evidence="4" id="KW-1185">Reference proteome</keyword>
<feature type="transmembrane region" description="Helical" evidence="1">
    <location>
        <begin position="127"/>
        <end position="148"/>
    </location>
</feature>
<feature type="transmembrane region" description="Helical" evidence="1">
    <location>
        <begin position="92"/>
        <end position="115"/>
    </location>
</feature>
<dbReference type="GO" id="GO:0004175">
    <property type="term" value="F:endopeptidase activity"/>
    <property type="evidence" value="ECO:0007669"/>
    <property type="project" value="UniProtKB-ARBA"/>
</dbReference>
<reference evidence="4" key="1">
    <citation type="submission" date="2016-11" db="EMBL/GenBank/DDBJ databases">
        <title>Actinomyces gypaetusis sp. nov. isolated from Gypaetus barbatus in Qinghai Tibet Plateau China.</title>
        <authorList>
            <person name="Meng X."/>
        </authorList>
    </citation>
    <scope>NUCLEOTIDE SEQUENCE [LARGE SCALE GENOMIC DNA]</scope>
    <source>
        <strain evidence="4">DSM 15383</strain>
    </source>
</reference>
<comment type="caution">
    <text evidence="3">The sequence shown here is derived from an EMBL/GenBank/DDBJ whole genome shotgun (WGS) entry which is preliminary data.</text>
</comment>
<dbReference type="EMBL" id="MPDM01000002">
    <property type="protein sequence ID" value="OKL50299.1"/>
    <property type="molecule type" value="Genomic_DNA"/>
</dbReference>
<protein>
    <recommendedName>
        <fullName evidence="2">CAAX prenyl protease 2/Lysostaphin resistance protein A-like domain-containing protein</fullName>
    </recommendedName>
</protein>
<evidence type="ECO:0000313" key="3">
    <source>
        <dbReference type="EMBL" id="OKL50299.1"/>
    </source>
</evidence>
<keyword evidence="1" id="KW-0472">Membrane</keyword>
<feature type="transmembrane region" description="Helical" evidence="1">
    <location>
        <begin position="218"/>
        <end position="241"/>
    </location>
</feature>
<evidence type="ECO:0000259" key="2">
    <source>
        <dbReference type="Pfam" id="PF02517"/>
    </source>
</evidence>
<organism evidence="3 4">
    <name type="scientific">Boudabousia marimammalium</name>
    <dbReference type="NCBI Taxonomy" id="156892"/>
    <lineage>
        <taxon>Bacteria</taxon>
        <taxon>Bacillati</taxon>
        <taxon>Actinomycetota</taxon>
        <taxon>Actinomycetes</taxon>
        <taxon>Actinomycetales</taxon>
        <taxon>Actinomycetaceae</taxon>
        <taxon>Boudabousia</taxon>
    </lineage>
</organism>
<dbReference type="GO" id="GO:0080120">
    <property type="term" value="P:CAAX-box protein maturation"/>
    <property type="evidence" value="ECO:0007669"/>
    <property type="project" value="UniProtKB-ARBA"/>
</dbReference>
<name>A0A1Q5PS17_9ACTO</name>
<dbReference type="PANTHER" id="PTHR39430:SF1">
    <property type="entry name" value="PROTEASE"/>
    <property type="match status" value="1"/>
</dbReference>
<dbReference type="Pfam" id="PF02517">
    <property type="entry name" value="Rce1-like"/>
    <property type="match status" value="1"/>
</dbReference>
<feature type="transmembrane region" description="Helical" evidence="1">
    <location>
        <begin position="54"/>
        <end position="71"/>
    </location>
</feature>
<feature type="transmembrane region" description="Helical" evidence="1">
    <location>
        <begin position="261"/>
        <end position="280"/>
    </location>
</feature>
<dbReference type="RefSeq" id="WP_075361124.1">
    <property type="nucleotide sequence ID" value="NZ_MPDM01000002.1"/>
</dbReference>
<feature type="transmembrane region" description="Helical" evidence="1">
    <location>
        <begin position="186"/>
        <end position="206"/>
    </location>
</feature>
<accession>A0A1Q5PS17</accession>
<gene>
    <name evidence="3" type="ORF">BM477_02620</name>
</gene>